<organism evidence="2 3">
    <name type="scientific">Pseudomonas duriflava</name>
    <dbReference type="NCBI Taxonomy" id="459528"/>
    <lineage>
        <taxon>Bacteria</taxon>
        <taxon>Pseudomonadati</taxon>
        <taxon>Pseudomonadota</taxon>
        <taxon>Gammaproteobacteria</taxon>
        <taxon>Pseudomonadales</taxon>
        <taxon>Pseudomonadaceae</taxon>
        <taxon>Pseudomonas</taxon>
    </lineage>
</organism>
<dbReference type="OrthoDB" id="7026991at2"/>
<proteinExistence type="predicted"/>
<comment type="caution">
    <text evidence="2">The sequence shown here is derived from an EMBL/GenBank/DDBJ whole genome shotgun (WGS) entry which is preliminary data.</text>
</comment>
<dbReference type="GO" id="GO:0003723">
    <property type="term" value="F:RNA binding"/>
    <property type="evidence" value="ECO:0007669"/>
    <property type="project" value="InterPro"/>
</dbReference>
<sequence>MGLVLTRHEGEKIILSVQDGADEQQLIEALRNSGISISISQAKFGAAKVRIDAPDAIKIMREELINVPRSEPNGQ</sequence>
<dbReference type="InterPro" id="IPR003751">
    <property type="entry name" value="CsrA"/>
</dbReference>
<dbReference type="RefSeq" id="WP_145145490.1">
    <property type="nucleotide sequence ID" value="NZ_VLKY01000021.1"/>
</dbReference>
<keyword evidence="3" id="KW-1185">Reference proteome</keyword>
<dbReference type="Pfam" id="PF02599">
    <property type="entry name" value="CsrA"/>
    <property type="match status" value="1"/>
</dbReference>
<dbReference type="AlphaFoldDB" id="A0A562PU96"/>
<reference evidence="2 3" key="1">
    <citation type="journal article" date="2015" name="Stand. Genomic Sci.">
        <title>Genomic Encyclopedia of Bacterial and Archaeal Type Strains, Phase III: the genomes of soil and plant-associated and newly described type strains.</title>
        <authorList>
            <person name="Whitman W.B."/>
            <person name="Woyke T."/>
            <person name="Klenk H.P."/>
            <person name="Zhou Y."/>
            <person name="Lilburn T.G."/>
            <person name="Beck B.J."/>
            <person name="De Vos P."/>
            <person name="Vandamme P."/>
            <person name="Eisen J.A."/>
            <person name="Garrity G."/>
            <person name="Hugenholtz P."/>
            <person name="Kyrpides N.C."/>
        </authorList>
    </citation>
    <scope>NUCLEOTIDE SEQUENCE [LARGE SCALE GENOMIC DNA]</scope>
    <source>
        <strain evidence="2 3">CGMCC 1.6858</strain>
    </source>
</reference>
<evidence type="ECO:0000313" key="3">
    <source>
        <dbReference type="Proteomes" id="UP000316905"/>
    </source>
</evidence>
<accession>A0A562PU96</accession>
<protein>
    <submittedName>
        <fullName evidence="2">Carbon storage regulator CsrA</fullName>
    </submittedName>
</protein>
<keyword evidence="1" id="KW-0010">Activator</keyword>
<dbReference type="Proteomes" id="UP000316905">
    <property type="component" value="Unassembled WGS sequence"/>
</dbReference>
<dbReference type="EMBL" id="VLKY01000021">
    <property type="protein sequence ID" value="TWI48022.1"/>
    <property type="molecule type" value="Genomic_DNA"/>
</dbReference>
<dbReference type="GO" id="GO:0006109">
    <property type="term" value="P:regulation of carbohydrate metabolic process"/>
    <property type="evidence" value="ECO:0007669"/>
    <property type="project" value="InterPro"/>
</dbReference>
<dbReference type="SUPFAM" id="SSF117130">
    <property type="entry name" value="CsrA-like"/>
    <property type="match status" value="1"/>
</dbReference>
<evidence type="ECO:0000313" key="2">
    <source>
        <dbReference type="EMBL" id="TWI48022.1"/>
    </source>
</evidence>
<name>A0A562PU96_9PSED</name>
<dbReference type="InterPro" id="IPR036107">
    <property type="entry name" value="CsrA_sf"/>
</dbReference>
<dbReference type="Gene3D" id="2.60.40.4380">
    <property type="entry name" value="Translational regulator CsrA"/>
    <property type="match status" value="1"/>
</dbReference>
<evidence type="ECO:0000256" key="1">
    <source>
        <dbReference type="ARBA" id="ARBA00023159"/>
    </source>
</evidence>
<dbReference type="GO" id="GO:0006402">
    <property type="term" value="P:mRNA catabolic process"/>
    <property type="evidence" value="ECO:0007669"/>
    <property type="project" value="InterPro"/>
</dbReference>
<gene>
    <name evidence="2" type="ORF">IQ22_04215</name>
</gene>